<evidence type="ECO:0000313" key="3">
    <source>
        <dbReference type="Proteomes" id="UP000054035"/>
    </source>
</evidence>
<dbReference type="OrthoDB" id="4269629at2"/>
<dbReference type="GO" id="GO:0008236">
    <property type="term" value="F:serine-type peptidase activity"/>
    <property type="evidence" value="ECO:0007669"/>
    <property type="project" value="InterPro"/>
</dbReference>
<reference evidence="2 3" key="1">
    <citation type="submission" date="2014-02" db="EMBL/GenBank/DDBJ databases">
        <title>Genome sequence of Xanthomonas axonopodis DSM 3585 (T).</title>
        <authorList>
            <person name="Midha S."/>
            <person name="Patil P.B."/>
        </authorList>
    </citation>
    <scope>NUCLEOTIDE SEQUENCE [LARGE SCALE GENOMIC DNA]</scope>
    <source>
        <strain evidence="2 3">DSM 3585</strain>
    </source>
</reference>
<name>A0A0P6VAI3_9XANT</name>
<protein>
    <submittedName>
        <fullName evidence="2">Prolyl oligopeptidase</fullName>
    </submittedName>
</protein>
<dbReference type="GO" id="GO:0006508">
    <property type="term" value="P:proteolysis"/>
    <property type="evidence" value="ECO:0007669"/>
    <property type="project" value="InterPro"/>
</dbReference>
<dbReference type="SUPFAM" id="SSF53474">
    <property type="entry name" value="alpha/beta-Hydrolases"/>
    <property type="match status" value="1"/>
</dbReference>
<dbReference type="EMBL" id="JFAQ01000221">
    <property type="protein sequence ID" value="KPL47746.1"/>
    <property type="molecule type" value="Genomic_DNA"/>
</dbReference>
<dbReference type="PATRIC" id="fig|53413.25.peg.2149"/>
<sequence>MPVFLAAGGKDERAPIEHAKHMERALKGAGVPVESLYFSNEGQGFHTEPHRREYDTRLLAVLSKQLGDSTAK</sequence>
<dbReference type="Gene3D" id="3.40.50.1820">
    <property type="entry name" value="alpha/beta hydrolase"/>
    <property type="match status" value="1"/>
</dbReference>
<evidence type="ECO:0000259" key="1">
    <source>
        <dbReference type="Pfam" id="PF00326"/>
    </source>
</evidence>
<feature type="domain" description="Peptidase S9 prolyl oligopeptidase catalytic" evidence="1">
    <location>
        <begin position="2"/>
        <end position="68"/>
    </location>
</feature>
<dbReference type="Proteomes" id="UP000054035">
    <property type="component" value="Unassembled WGS sequence"/>
</dbReference>
<dbReference type="InterPro" id="IPR001375">
    <property type="entry name" value="Peptidase_S9_cat"/>
</dbReference>
<accession>A0A0P6VAI3</accession>
<dbReference type="AlphaFoldDB" id="A0A0P6VAI3"/>
<comment type="caution">
    <text evidence="2">The sequence shown here is derived from an EMBL/GenBank/DDBJ whole genome shotgun (WGS) entry which is preliminary data.</text>
</comment>
<gene>
    <name evidence="2" type="ORF">XAXN_17995</name>
</gene>
<dbReference type="InterPro" id="IPR029058">
    <property type="entry name" value="AB_hydrolase_fold"/>
</dbReference>
<dbReference type="Pfam" id="PF00326">
    <property type="entry name" value="Peptidase_S9"/>
    <property type="match status" value="1"/>
</dbReference>
<dbReference type="RefSeq" id="WP_054320505.1">
    <property type="nucleotide sequence ID" value="NZ_JFAQ01000221.1"/>
</dbReference>
<proteinExistence type="predicted"/>
<organism evidence="2 3">
    <name type="scientific">Xanthomonas axonopodis</name>
    <dbReference type="NCBI Taxonomy" id="53413"/>
    <lineage>
        <taxon>Bacteria</taxon>
        <taxon>Pseudomonadati</taxon>
        <taxon>Pseudomonadota</taxon>
        <taxon>Gammaproteobacteria</taxon>
        <taxon>Lysobacterales</taxon>
        <taxon>Lysobacteraceae</taxon>
        <taxon>Xanthomonas</taxon>
    </lineage>
</organism>
<evidence type="ECO:0000313" key="2">
    <source>
        <dbReference type="EMBL" id="KPL47746.1"/>
    </source>
</evidence>